<dbReference type="EMBL" id="CP025958">
    <property type="protein sequence ID" value="AWM41048.1"/>
    <property type="molecule type" value="Genomic_DNA"/>
</dbReference>
<name>A0A2Z3H5M7_9BACT</name>
<gene>
    <name evidence="1" type="ORF">C1280_31385</name>
</gene>
<dbReference type="KEGG" id="gog:C1280_31385"/>
<reference evidence="1 2" key="1">
    <citation type="submission" date="2018-01" db="EMBL/GenBank/DDBJ databases">
        <title>G. obscuriglobus.</title>
        <authorList>
            <person name="Franke J."/>
            <person name="Blomberg W."/>
            <person name="Selmecki A."/>
        </authorList>
    </citation>
    <scope>NUCLEOTIDE SEQUENCE [LARGE SCALE GENOMIC DNA]</scope>
    <source>
        <strain evidence="1 2">DSM 5831</strain>
    </source>
</reference>
<dbReference type="RefSeq" id="WP_010044845.1">
    <property type="nucleotide sequence ID" value="NZ_CP025958.1"/>
</dbReference>
<proteinExistence type="predicted"/>
<protein>
    <recommendedName>
        <fullName evidence="3">Carboxypeptidase regulatory-like domain-containing protein</fullName>
    </recommendedName>
</protein>
<keyword evidence="2" id="KW-1185">Reference proteome</keyword>
<sequence length="137" mass="14672">MRAGVWRAVALAALIGCGDAAPKRGPVRGTVSVDGTPLATGKVRFFALTNGISAEGEVRDGQYEIPVERGPTAGRYRVEIIAEQKTGRRVPDPDAAPGTMRDETVNVIPPKYNRNSALQVDYDPAANAAHDFRLLTK</sequence>
<dbReference type="OrthoDB" id="286727at2"/>
<evidence type="ECO:0000313" key="1">
    <source>
        <dbReference type="EMBL" id="AWM41048.1"/>
    </source>
</evidence>
<organism evidence="1 2">
    <name type="scientific">Gemmata obscuriglobus</name>
    <dbReference type="NCBI Taxonomy" id="114"/>
    <lineage>
        <taxon>Bacteria</taxon>
        <taxon>Pseudomonadati</taxon>
        <taxon>Planctomycetota</taxon>
        <taxon>Planctomycetia</taxon>
        <taxon>Gemmatales</taxon>
        <taxon>Gemmataceae</taxon>
        <taxon>Gemmata</taxon>
    </lineage>
</organism>
<dbReference type="Proteomes" id="UP000245802">
    <property type="component" value="Chromosome"/>
</dbReference>
<dbReference type="AlphaFoldDB" id="A0A2Z3H5M7"/>
<evidence type="ECO:0008006" key="3">
    <source>
        <dbReference type="Google" id="ProtNLM"/>
    </source>
</evidence>
<accession>A0A2Z3H5M7</accession>
<evidence type="ECO:0000313" key="2">
    <source>
        <dbReference type="Proteomes" id="UP000245802"/>
    </source>
</evidence>